<feature type="transmembrane region" description="Helical" evidence="8">
    <location>
        <begin position="83"/>
        <end position="102"/>
    </location>
</feature>
<dbReference type="Proteomes" id="UP000758603">
    <property type="component" value="Unassembled WGS sequence"/>
</dbReference>
<dbReference type="InterPro" id="IPR050360">
    <property type="entry name" value="MFS_Sugar_Transporters"/>
</dbReference>
<comment type="subcellular location">
    <subcellularLocation>
        <location evidence="1">Membrane</location>
        <topology evidence="1">Multi-pass membrane protein</topology>
    </subcellularLocation>
</comment>
<feature type="transmembrane region" description="Helical" evidence="8">
    <location>
        <begin position="50"/>
        <end position="71"/>
    </location>
</feature>
<proteinExistence type="inferred from homology"/>
<dbReference type="InterPro" id="IPR020846">
    <property type="entry name" value="MFS_dom"/>
</dbReference>
<feature type="transmembrane region" description="Helical" evidence="8">
    <location>
        <begin position="365"/>
        <end position="392"/>
    </location>
</feature>
<dbReference type="GO" id="GO:0016020">
    <property type="term" value="C:membrane"/>
    <property type="evidence" value="ECO:0007669"/>
    <property type="project" value="UniProtKB-SubCell"/>
</dbReference>
<evidence type="ECO:0000256" key="6">
    <source>
        <dbReference type="ARBA" id="ARBA00023136"/>
    </source>
</evidence>
<evidence type="ECO:0000256" key="3">
    <source>
        <dbReference type="ARBA" id="ARBA00022448"/>
    </source>
</evidence>
<keyword evidence="6 8" id="KW-0472">Membrane</keyword>
<dbReference type="InterPro" id="IPR005828">
    <property type="entry name" value="MFS_sugar_transport-like"/>
</dbReference>
<evidence type="ECO:0000256" key="8">
    <source>
        <dbReference type="SAM" id="Phobius"/>
    </source>
</evidence>
<evidence type="ECO:0000256" key="7">
    <source>
        <dbReference type="RuleBase" id="RU003346"/>
    </source>
</evidence>
<keyword evidence="11" id="KW-1185">Reference proteome</keyword>
<feature type="transmembrane region" description="Helical" evidence="8">
    <location>
        <begin position="435"/>
        <end position="454"/>
    </location>
</feature>
<accession>A0A9P8RFC3</accession>
<evidence type="ECO:0000259" key="9">
    <source>
        <dbReference type="PROSITE" id="PS50850"/>
    </source>
</evidence>
<dbReference type="Pfam" id="PF00083">
    <property type="entry name" value="Sugar_tr"/>
    <property type="match status" value="1"/>
</dbReference>
<dbReference type="PANTHER" id="PTHR48022">
    <property type="entry name" value="PLASTIDIC GLUCOSE TRANSPORTER 4"/>
    <property type="match status" value="1"/>
</dbReference>
<dbReference type="GeneID" id="70137344"/>
<evidence type="ECO:0000256" key="4">
    <source>
        <dbReference type="ARBA" id="ARBA00022692"/>
    </source>
</evidence>
<feature type="transmembrane region" description="Helical" evidence="8">
    <location>
        <begin position="179"/>
        <end position="202"/>
    </location>
</feature>
<dbReference type="EMBL" id="JAGPXC010000012">
    <property type="protein sequence ID" value="KAH6644979.1"/>
    <property type="molecule type" value="Genomic_DNA"/>
</dbReference>
<evidence type="ECO:0000256" key="1">
    <source>
        <dbReference type="ARBA" id="ARBA00004141"/>
    </source>
</evidence>
<evidence type="ECO:0000313" key="10">
    <source>
        <dbReference type="EMBL" id="KAH6644979.1"/>
    </source>
</evidence>
<feature type="transmembrane region" description="Helical" evidence="8">
    <location>
        <begin position="334"/>
        <end position="353"/>
    </location>
</feature>
<dbReference type="SUPFAM" id="SSF103473">
    <property type="entry name" value="MFS general substrate transporter"/>
    <property type="match status" value="1"/>
</dbReference>
<organism evidence="10 11">
    <name type="scientific">Truncatella angustata</name>
    <dbReference type="NCBI Taxonomy" id="152316"/>
    <lineage>
        <taxon>Eukaryota</taxon>
        <taxon>Fungi</taxon>
        <taxon>Dikarya</taxon>
        <taxon>Ascomycota</taxon>
        <taxon>Pezizomycotina</taxon>
        <taxon>Sordariomycetes</taxon>
        <taxon>Xylariomycetidae</taxon>
        <taxon>Amphisphaeriales</taxon>
        <taxon>Sporocadaceae</taxon>
        <taxon>Truncatella</taxon>
    </lineage>
</organism>
<dbReference type="InterPro" id="IPR036259">
    <property type="entry name" value="MFS_trans_sf"/>
</dbReference>
<evidence type="ECO:0000256" key="2">
    <source>
        <dbReference type="ARBA" id="ARBA00010992"/>
    </source>
</evidence>
<evidence type="ECO:0000313" key="11">
    <source>
        <dbReference type="Proteomes" id="UP000758603"/>
    </source>
</evidence>
<comment type="similarity">
    <text evidence="2 7">Belongs to the major facilitator superfamily. Sugar transporter (TC 2.A.1.1) family.</text>
</comment>
<dbReference type="RefSeq" id="XP_045951493.1">
    <property type="nucleotide sequence ID" value="XM_046108453.1"/>
</dbReference>
<dbReference type="OrthoDB" id="6612291at2759"/>
<dbReference type="InterPro" id="IPR003663">
    <property type="entry name" value="Sugar/inositol_transpt"/>
</dbReference>
<keyword evidence="4 8" id="KW-0812">Transmembrane</keyword>
<evidence type="ECO:0000256" key="5">
    <source>
        <dbReference type="ARBA" id="ARBA00022989"/>
    </source>
</evidence>
<dbReference type="NCBIfam" id="TIGR00879">
    <property type="entry name" value="SP"/>
    <property type="match status" value="1"/>
</dbReference>
<dbReference type="PRINTS" id="PR00171">
    <property type="entry name" value="SUGRTRNSPORT"/>
</dbReference>
<feature type="transmembrane region" description="Helical" evidence="8">
    <location>
        <begin position="145"/>
        <end position="167"/>
    </location>
</feature>
<comment type="caution">
    <text evidence="10">The sequence shown here is derived from an EMBL/GenBank/DDBJ whole genome shotgun (WGS) entry which is preliminary data.</text>
</comment>
<dbReference type="Gene3D" id="1.20.1250.20">
    <property type="entry name" value="MFS general substrate transporter like domains"/>
    <property type="match status" value="1"/>
</dbReference>
<dbReference type="GO" id="GO:0005351">
    <property type="term" value="F:carbohydrate:proton symporter activity"/>
    <property type="evidence" value="ECO:0007669"/>
    <property type="project" value="TreeGrafter"/>
</dbReference>
<reference evidence="10" key="1">
    <citation type="journal article" date="2021" name="Nat. Commun.">
        <title>Genetic determinants of endophytism in the Arabidopsis root mycobiome.</title>
        <authorList>
            <person name="Mesny F."/>
            <person name="Miyauchi S."/>
            <person name="Thiergart T."/>
            <person name="Pickel B."/>
            <person name="Atanasova L."/>
            <person name="Karlsson M."/>
            <person name="Huettel B."/>
            <person name="Barry K.W."/>
            <person name="Haridas S."/>
            <person name="Chen C."/>
            <person name="Bauer D."/>
            <person name="Andreopoulos W."/>
            <person name="Pangilinan J."/>
            <person name="LaButti K."/>
            <person name="Riley R."/>
            <person name="Lipzen A."/>
            <person name="Clum A."/>
            <person name="Drula E."/>
            <person name="Henrissat B."/>
            <person name="Kohler A."/>
            <person name="Grigoriev I.V."/>
            <person name="Martin F.M."/>
            <person name="Hacquard S."/>
        </authorList>
    </citation>
    <scope>NUCLEOTIDE SEQUENCE</scope>
    <source>
        <strain evidence="10">MPI-SDFR-AT-0073</strain>
    </source>
</reference>
<keyword evidence="5 8" id="KW-1133">Transmembrane helix</keyword>
<dbReference type="AlphaFoldDB" id="A0A9P8RFC3"/>
<feature type="transmembrane region" description="Helical" evidence="8">
    <location>
        <begin position="108"/>
        <end position="133"/>
    </location>
</feature>
<protein>
    <submittedName>
        <fullName evidence="10">General substrate transporter</fullName>
    </submittedName>
</protein>
<keyword evidence="3 7" id="KW-0813">Transport</keyword>
<sequence length="496" mass="54240">MAFITKSVFRLHLICIFFAVGSFVWGYHVGVLSSVLVHPGFIAALGKPTAAQKGLITAIYYLGTWFSYIFLSHPAADYFGRRYAALIGAGIVAVGTAFEAGATAPGAYAMMIIGRIISGMGVAIISTTVPLYQSEIAPAGQRGKYVVLNHIGFVAGLATGFWVGYGVTFWESSPHDIYVSWRFSIAVVLIPCFIFAVGLPFVPETPRWLVEHGHYNRAQRSLYWLREGSCSNAEIEIELNEIRDSIEEHKSYGKSWLSIFKERDLFNRLWRASLLQFMAQMCGATAMKYYLPTLLGKLGVPTRITLLIGGIESTVKIGMTIAEMLIIDRVGRRTTLVAGSAAMSAGMLINGVLGEVYPGNQNRAADIACIVFIFIYAMGYSMGFGPAAWVYGSEIFPTSVRARGLNFSASGGAIGSIIVAQVWPVGIDRIGSRIYFFFFAINVVCVPIIFLFYPETKRRTLENMNVLFSGGRGSQASDVSDEQNEVIVPKNTARGN</sequence>
<feature type="domain" description="Major facilitator superfamily (MFS) profile" evidence="9">
    <location>
        <begin position="14"/>
        <end position="457"/>
    </location>
</feature>
<dbReference type="PROSITE" id="PS50850">
    <property type="entry name" value="MFS"/>
    <property type="match status" value="1"/>
</dbReference>
<feature type="transmembrane region" description="Helical" evidence="8">
    <location>
        <begin position="404"/>
        <end position="423"/>
    </location>
</feature>
<name>A0A9P8RFC3_9PEZI</name>
<feature type="transmembrane region" description="Helical" evidence="8">
    <location>
        <begin position="12"/>
        <end position="30"/>
    </location>
</feature>
<dbReference type="FunFam" id="1.20.1250.20:FF:000134">
    <property type="entry name" value="MFS sugar transporter protein"/>
    <property type="match status" value="1"/>
</dbReference>
<dbReference type="PANTHER" id="PTHR48022:SF14">
    <property type="entry name" value="MAJOR FACILITATOR SUPERFAMILY (MFS) PROFILE DOMAIN-CONTAINING PROTEIN-RELATED"/>
    <property type="match status" value="1"/>
</dbReference>
<gene>
    <name evidence="10" type="ORF">BKA67DRAFT_664829</name>
</gene>